<protein>
    <submittedName>
        <fullName evidence="1">Uncharacterized protein</fullName>
    </submittedName>
</protein>
<keyword evidence="2" id="KW-1185">Reference proteome</keyword>
<evidence type="ECO:0000313" key="2">
    <source>
        <dbReference type="Proteomes" id="UP000075243"/>
    </source>
</evidence>
<gene>
    <name evidence="1" type="ORF">KK1_007451</name>
</gene>
<proteinExistence type="predicted"/>
<dbReference type="EMBL" id="CM003604">
    <property type="protein sequence ID" value="KYP74760.1"/>
    <property type="molecule type" value="Genomic_DNA"/>
</dbReference>
<dbReference type="PANTHER" id="PTHR34130">
    <property type="entry name" value="OS08G0243800 PROTEIN"/>
    <property type="match status" value="1"/>
</dbReference>
<dbReference type="PANTHER" id="PTHR34130:SF5">
    <property type="entry name" value="OS08G0243800 PROTEIN"/>
    <property type="match status" value="1"/>
</dbReference>
<reference evidence="1 2" key="1">
    <citation type="journal article" date="2012" name="Nat. Biotechnol.">
        <title>Draft genome sequence of pigeonpea (Cajanus cajan), an orphan legume crop of resource-poor farmers.</title>
        <authorList>
            <person name="Varshney R.K."/>
            <person name="Chen W."/>
            <person name="Li Y."/>
            <person name="Bharti A.K."/>
            <person name="Saxena R.K."/>
            <person name="Schlueter J.A."/>
            <person name="Donoghue M.T."/>
            <person name="Azam S."/>
            <person name="Fan G."/>
            <person name="Whaley A.M."/>
            <person name="Farmer A.D."/>
            <person name="Sheridan J."/>
            <person name="Iwata A."/>
            <person name="Tuteja R."/>
            <person name="Penmetsa R.V."/>
            <person name="Wu W."/>
            <person name="Upadhyaya H.D."/>
            <person name="Yang S.P."/>
            <person name="Shah T."/>
            <person name="Saxena K.B."/>
            <person name="Michael T."/>
            <person name="McCombie W.R."/>
            <person name="Yang B."/>
            <person name="Zhang G."/>
            <person name="Yang H."/>
            <person name="Wang J."/>
            <person name="Spillane C."/>
            <person name="Cook D.R."/>
            <person name="May G.D."/>
            <person name="Xu X."/>
            <person name="Jackson S.A."/>
        </authorList>
    </citation>
    <scope>NUCLEOTIDE SEQUENCE [LARGE SCALE GENOMIC DNA]</scope>
    <source>
        <strain evidence="2">cv. Asha</strain>
    </source>
</reference>
<sequence>MNKAKHGWKKEELLEGKGSKSFACDYTSTGKVSLMRSTTKSRWFLFMFGSMSKLSSTEMELRDIRNRQGRRRGPATMFPAPEDGKEVAMKGKGSCKGMWKLLKSISFVLGCRSSKIANDVVKAAFV</sequence>
<dbReference type="Proteomes" id="UP000075243">
    <property type="component" value="Chromosome 2"/>
</dbReference>
<name>A0A151U645_CAJCA</name>
<organism evidence="1 2">
    <name type="scientific">Cajanus cajan</name>
    <name type="common">Pigeon pea</name>
    <name type="synonym">Cajanus indicus</name>
    <dbReference type="NCBI Taxonomy" id="3821"/>
    <lineage>
        <taxon>Eukaryota</taxon>
        <taxon>Viridiplantae</taxon>
        <taxon>Streptophyta</taxon>
        <taxon>Embryophyta</taxon>
        <taxon>Tracheophyta</taxon>
        <taxon>Spermatophyta</taxon>
        <taxon>Magnoliopsida</taxon>
        <taxon>eudicotyledons</taxon>
        <taxon>Gunneridae</taxon>
        <taxon>Pentapetalae</taxon>
        <taxon>rosids</taxon>
        <taxon>fabids</taxon>
        <taxon>Fabales</taxon>
        <taxon>Fabaceae</taxon>
        <taxon>Papilionoideae</taxon>
        <taxon>50 kb inversion clade</taxon>
        <taxon>NPAAA clade</taxon>
        <taxon>indigoferoid/millettioid clade</taxon>
        <taxon>Phaseoleae</taxon>
        <taxon>Cajanus</taxon>
    </lineage>
</organism>
<dbReference type="Gramene" id="C.cajan_07249.t">
    <property type="protein sequence ID" value="C.cajan_07249.t.cds1"/>
    <property type="gene ID" value="C.cajan_07249"/>
</dbReference>
<evidence type="ECO:0000313" key="1">
    <source>
        <dbReference type="EMBL" id="KYP74760.1"/>
    </source>
</evidence>
<accession>A0A151U645</accession>
<dbReference type="AlphaFoldDB" id="A0A151U645"/>